<dbReference type="EMBL" id="FP236843">
    <property type="protein sequence ID" value="CAX61181.1"/>
    <property type="molecule type" value="Genomic_DNA"/>
</dbReference>
<keyword evidence="1" id="KW-1133">Transmembrane helix</keyword>
<sequence>MSHNFHAQAYPANPFHHSPIICQIVLPCLLAVLASRQSFVLPQP</sequence>
<dbReference type="HOGENOM" id="CLU_3216006_0_0_6"/>
<proteinExistence type="predicted"/>
<feature type="transmembrane region" description="Helical" evidence="1">
    <location>
        <begin position="15"/>
        <end position="34"/>
    </location>
</feature>
<evidence type="ECO:0000256" key="1">
    <source>
        <dbReference type="SAM" id="Phobius"/>
    </source>
</evidence>
<keyword evidence="1" id="KW-0472">Membrane</keyword>
<evidence type="ECO:0000313" key="3">
    <source>
        <dbReference type="Proteomes" id="UP000008793"/>
    </source>
</evidence>
<evidence type="ECO:0000313" key="2">
    <source>
        <dbReference type="EMBL" id="CAX61181.1"/>
    </source>
</evidence>
<dbReference type="Proteomes" id="UP000008793">
    <property type="component" value="Chromosome"/>
</dbReference>
<protein>
    <submittedName>
        <fullName evidence="2">Uncharacterized protein</fullName>
    </submittedName>
</protein>
<name>D8MWH4_ERWBE</name>
<dbReference type="KEGG" id="ebi:EbC_36500"/>
<dbReference type="AlphaFoldDB" id="D8MWH4"/>
<keyword evidence="3" id="KW-1185">Reference proteome</keyword>
<dbReference type="STRING" id="634500.EbC_36500"/>
<reference evidence="2 3" key="1">
    <citation type="journal article" date="2010" name="BMC Genomics">
        <title>Genome comparison of the epiphytic bacteria Erwinia billingiae and E. tasmaniensis with the pear pathogen E. pyrifoliae.</title>
        <authorList>
            <person name="Kube M."/>
            <person name="Migdoll A.M."/>
            <person name="Gehring I."/>
            <person name="Heitmann K."/>
            <person name="Mayer Y."/>
            <person name="Kuhl H."/>
            <person name="Knaust F."/>
            <person name="Geider K."/>
            <person name="Reinhardt R."/>
        </authorList>
    </citation>
    <scope>NUCLEOTIDE SEQUENCE [LARGE SCALE GENOMIC DNA]</scope>
    <source>
        <strain evidence="2 3">Eb661</strain>
    </source>
</reference>
<organism evidence="3">
    <name type="scientific">Erwinia billingiae (strain Eb661)</name>
    <dbReference type="NCBI Taxonomy" id="634500"/>
    <lineage>
        <taxon>Bacteria</taxon>
        <taxon>Pseudomonadati</taxon>
        <taxon>Pseudomonadota</taxon>
        <taxon>Gammaproteobacteria</taxon>
        <taxon>Enterobacterales</taxon>
        <taxon>Erwiniaceae</taxon>
        <taxon>Erwinia</taxon>
    </lineage>
</organism>
<gene>
    <name evidence="2" type="ordered locus">EbC_36500</name>
</gene>
<keyword evidence="1" id="KW-0812">Transmembrane</keyword>
<accession>D8MWH4</accession>